<dbReference type="EMBL" id="CP150845">
    <property type="protein sequence ID" value="WYZ21424.1"/>
    <property type="molecule type" value="Genomic_DNA"/>
</dbReference>
<dbReference type="NCBIfam" id="TIGR03696">
    <property type="entry name" value="Rhs_assc_core"/>
    <property type="match status" value="1"/>
</dbReference>
<dbReference type="Pfam" id="PF20041">
    <property type="entry name" value="DUF6443"/>
    <property type="match status" value="1"/>
</dbReference>
<dbReference type="NCBIfam" id="NF045639">
    <property type="entry name" value="GCX_COOH"/>
    <property type="match status" value="1"/>
</dbReference>
<dbReference type="PANTHER" id="PTHR32305">
    <property type="match status" value="1"/>
</dbReference>
<dbReference type="InterPro" id="IPR022385">
    <property type="entry name" value="Rhs_assc_core"/>
</dbReference>
<feature type="signal peptide" evidence="1">
    <location>
        <begin position="1"/>
        <end position="18"/>
    </location>
</feature>
<organism evidence="3 4">
    <name type="scientific">Flavobacterium soyae</name>
    <dbReference type="NCBI Taxonomy" id="2903098"/>
    <lineage>
        <taxon>Bacteria</taxon>
        <taxon>Pseudomonadati</taxon>
        <taxon>Bacteroidota</taxon>
        <taxon>Flavobacteriia</taxon>
        <taxon>Flavobacteriales</taxon>
        <taxon>Flavobacteriaceae</taxon>
        <taxon>Flavobacterium</taxon>
    </lineage>
</organism>
<keyword evidence="4" id="KW-1185">Reference proteome</keyword>
<evidence type="ECO:0000313" key="3">
    <source>
        <dbReference type="EMBL" id="WYZ21424.1"/>
    </source>
</evidence>
<reference evidence="3 4" key="1">
    <citation type="submission" date="2024-03" db="EMBL/GenBank/DDBJ databases">
        <title>Flavobacterium soyae.</title>
        <authorList>
            <person name="Zheng W."/>
        </authorList>
    </citation>
    <scope>NUCLEOTIDE SEQUENCE [LARGE SCALE GENOMIC DNA]</scope>
    <source>
        <strain evidence="3 4">55</strain>
    </source>
</reference>
<evidence type="ECO:0000313" key="4">
    <source>
        <dbReference type="Proteomes" id="UP001623852"/>
    </source>
</evidence>
<evidence type="ECO:0000256" key="1">
    <source>
        <dbReference type="SAM" id="SignalP"/>
    </source>
</evidence>
<dbReference type="RefSeq" id="WP_406845199.1">
    <property type="nucleotide sequence ID" value="NZ_CP150845.1"/>
</dbReference>
<dbReference type="InterPro" id="IPR055015">
    <property type="entry name" value="GCX_COOH"/>
</dbReference>
<feature type="domain" description="DUF6443" evidence="2">
    <location>
        <begin position="27"/>
        <end position="172"/>
    </location>
</feature>
<feature type="chain" id="PRO_5045585500" evidence="1">
    <location>
        <begin position="19"/>
        <end position="1225"/>
    </location>
</feature>
<dbReference type="PANTHER" id="PTHR32305:SF15">
    <property type="entry name" value="PROTEIN RHSA-RELATED"/>
    <property type="match status" value="1"/>
</dbReference>
<protein>
    <submittedName>
        <fullName evidence="3">DUF6443 domain-containing protein</fullName>
    </submittedName>
</protein>
<dbReference type="Proteomes" id="UP001623852">
    <property type="component" value="Chromosome"/>
</dbReference>
<dbReference type="InterPro" id="IPR045619">
    <property type="entry name" value="DUF6443"/>
</dbReference>
<dbReference type="InterPro" id="IPR050708">
    <property type="entry name" value="T6SS_VgrG/RHS"/>
</dbReference>
<gene>
    <name evidence="3" type="ORF">AABD74_08145</name>
</gene>
<proteinExistence type="predicted"/>
<name>A0ABZ2UP88_9FLAO</name>
<sequence length="1225" mass="134336">MKNLIQFLLVLFPFMAISQTQTENYIKTVTYKKPSLVKIVAPTISEASQNVTYFDGLGRPIQQTASQQSKSGKDIIIHIEYDGFGRQVEEYLPFKAETANMAFDASAKAKVISYYGTPNAALNANPSLEATDYPFSRKELEASPLNRVLKQAAPGNDWRSGSGHEIKMSYQTNIADEVKLFTALTAWDAASGLYKISFVNSGSYTANELYKTVTYDENTAASPLEVNGSTVEFKNKEGQVVLKRTYAAVGTGTASEKHDTYYIYDIYGNLTYVIPPKAVDLIGSTVSTQADITSTAVVTSSSAALNLTASNSIRLLPGFHAQSGSTFSAVIVNGSQTVLDNLCYQYKYDHRNRLVEKKLPGKQWEFIVYDKLDRVVATGPANSPFSDLSTVGWIITKYDAFSRPVYTGWAAAAAAATPAGRITLQNAQNSPSLTQLNEVKQTTGTLDNIAAYYSNTVEPKTFKLLTVNYYDNYTFPSDKPITNPAKIQGDDVLSTSQVKGLASASWTRVLTTSTATLGETAVTFYDLKARPVGSYLLNHLGGYTSVESKIDFSGKTLWTVTKHNRLGTAGADLISKDVFTYSDQDRLMTQTHQINSGTVELILSNTYDELGQLISKRVGNTEAAPTQKVDYTYNIRGWLTAINDITALSKPNDPKDLFAFRINYNTIPSGITDVKALYNGNIAETSWASNSDNGVIRTYGYKYDNLNRLKEGVYKKGAVLSAYNEALWYDKNGNITGLTRNGNSETAQQIDNLTYTYANSNNTNTLMKVVDSAPALTKGYGFVDSVANTVDDYSYDANGNMTKDNNKNITAITYNHLNLPTKITFAATGNIAYIYNAAGQKVQKIVTNVSPANITTTDYLGSYQYENGTLKFFPTAEGYIEPSASFYKYVYQYKDHLGNIRLSYDKTLAIKEESNFYPFGLKQEGYNNVKTGVENKYKYNGKELQDELGLNMYDYGARNYDPALGRWMNIDPLAEKSRRFSPYTYALNNPIFFIDPDGMMASPPDWYIDDRTGKVLGQDGASTNNVRLIDSNNFNDVKEANGGATTSAEATAQLQSSDMSTLVTVNDTQIQNELQQVNDQSRNIEHQTNIVLDRTSGEVKAVRGEPGVDGLTSMNYETRTNKDGVSYNTQGGNLLLGQAHGHNLIKDSNKVNIPGTSEVDKNTAASSGVTIYSIDAYNTPVGGQAQINRVTPAGVQTNGVGTTKGATGTGTFNIGMDALQRWSGF</sequence>
<evidence type="ECO:0000259" key="2">
    <source>
        <dbReference type="Pfam" id="PF20041"/>
    </source>
</evidence>
<accession>A0ABZ2UP88</accession>
<keyword evidence="1" id="KW-0732">Signal</keyword>
<dbReference type="Gene3D" id="2.180.10.10">
    <property type="entry name" value="RHS repeat-associated core"/>
    <property type="match status" value="1"/>
</dbReference>